<dbReference type="RefSeq" id="WP_367595114.1">
    <property type="nucleotide sequence ID" value="NZ_JBFMVT010000002.1"/>
</dbReference>
<dbReference type="CDD" id="cd17503">
    <property type="entry name" value="MFS_LmrB_MDR_like"/>
    <property type="match status" value="1"/>
</dbReference>
<feature type="transmembrane region" description="Helical" evidence="7">
    <location>
        <begin position="428"/>
        <end position="449"/>
    </location>
</feature>
<evidence type="ECO:0000256" key="2">
    <source>
        <dbReference type="ARBA" id="ARBA00022448"/>
    </source>
</evidence>
<organism evidence="9 10">
    <name type="scientific">Buttiauxella gaviniae</name>
    <dbReference type="NCBI Taxonomy" id="82990"/>
    <lineage>
        <taxon>Bacteria</taxon>
        <taxon>Pseudomonadati</taxon>
        <taxon>Pseudomonadota</taxon>
        <taxon>Gammaproteobacteria</taxon>
        <taxon>Enterobacterales</taxon>
        <taxon>Enterobacteriaceae</taxon>
        <taxon>Buttiauxella</taxon>
    </lineage>
</organism>
<feature type="transmembrane region" description="Helical" evidence="7">
    <location>
        <begin position="353"/>
        <end position="373"/>
    </location>
</feature>
<dbReference type="InterPro" id="IPR036259">
    <property type="entry name" value="MFS_trans_sf"/>
</dbReference>
<feature type="transmembrane region" description="Helical" evidence="7">
    <location>
        <begin position="77"/>
        <end position="96"/>
    </location>
</feature>
<feature type="transmembrane region" description="Helical" evidence="7">
    <location>
        <begin position="292"/>
        <end position="313"/>
    </location>
</feature>
<accession>A0ABV3NTS3</accession>
<comment type="caution">
    <text evidence="9">The sequence shown here is derived from an EMBL/GenBank/DDBJ whole genome shotgun (WGS) entry which is preliminary data.</text>
</comment>
<dbReference type="EMBL" id="JBFMVT010000002">
    <property type="protein sequence ID" value="MEW7312946.1"/>
    <property type="molecule type" value="Genomic_DNA"/>
</dbReference>
<dbReference type="PANTHER" id="PTHR42718:SF46">
    <property type="entry name" value="BLR6921 PROTEIN"/>
    <property type="match status" value="1"/>
</dbReference>
<keyword evidence="10" id="KW-1185">Reference proteome</keyword>
<evidence type="ECO:0000256" key="7">
    <source>
        <dbReference type="SAM" id="Phobius"/>
    </source>
</evidence>
<feature type="transmembrane region" description="Helical" evidence="7">
    <location>
        <begin position="222"/>
        <end position="243"/>
    </location>
</feature>
<evidence type="ECO:0000256" key="4">
    <source>
        <dbReference type="ARBA" id="ARBA00022692"/>
    </source>
</evidence>
<evidence type="ECO:0000256" key="3">
    <source>
        <dbReference type="ARBA" id="ARBA00022475"/>
    </source>
</evidence>
<comment type="subcellular location">
    <subcellularLocation>
        <location evidence="1">Cell membrane</location>
        <topology evidence="1">Multi-pass membrane protein</topology>
    </subcellularLocation>
</comment>
<dbReference type="PANTHER" id="PTHR42718">
    <property type="entry name" value="MAJOR FACILITATOR SUPERFAMILY MULTIDRUG TRANSPORTER MFSC"/>
    <property type="match status" value="1"/>
</dbReference>
<feature type="transmembrane region" description="Helical" evidence="7">
    <location>
        <begin position="135"/>
        <end position="157"/>
    </location>
</feature>
<feature type="transmembrane region" description="Helical" evidence="7">
    <location>
        <begin position="325"/>
        <end position="347"/>
    </location>
</feature>
<feature type="transmembrane region" description="Helical" evidence="7">
    <location>
        <begin position="102"/>
        <end position="123"/>
    </location>
</feature>
<evidence type="ECO:0000259" key="8">
    <source>
        <dbReference type="PROSITE" id="PS50850"/>
    </source>
</evidence>
<evidence type="ECO:0000256" key="5">
    <source>
        <dbReference type="ARBA" id="ARBA00022989"/>
    </source>
</evidence>
<evidence type="ECO:0000313" key="10">
    <source>
        <dbReference type="Proteomes" id="UP001555342"/>
    </source>
</evidence>
<dbReference type="InterPro" id="IPR020846">
    <property type="entry name" value="MFS_dom"/>
</dbReference>
<dbReference type="Gene3D" id="1.20.1250.20">
    <property type="entry name" value="MFS general substrate transporter like domains"/>
    <property type="match status" value="1"/>
</dbReference>
<keyword evidence="4 7" id="KW-0812">Transmembrane</keyword>
<keyword evidence="3" id="KW-1003">Cell membrane</keyword>
<proteinExistence type="predicted"/>
<sequence length="460" mass="49627">MTKTARSMAGLPWIAAMAFFMQALDATILNTALPAIAHSLGRSPLAMQSAIISYTLTVAMLIPVSGWLADRFGTRRVFMFAVTLFTLGSFACAMSNSLGELVVFRVIQGIGGAMMMPVARLALLRAYPRSELLPVLNFVTMPGLVGPILGPLLGGVLVTWASWHWIFLINIPIGILGLIYARKYMPNFTTPRRGFDMGGFLLFGLSLVLISSGMELFGERIVASYIGILTILGGFILLAAYIAHARRHPTPLIALPMFRTRTFSIGIVGNLASRLGTGCVPFLMPLMLQVGFGYSALIAGCMMAPTAIGSLLAKSTVTQVLRRWGYRKTLVGVTLVIGLLIGQFSLQSPGMEVWLLILPLFILGMAMSTQFTAMNTITLADLTDENASSGNSVLAVTQQLAISLGVAVSAAVLRLYEGFDNINTVEQFHYTFLTMGAVTLVSALVFALLRPKDGRNMIKR</sequence>
<feature type="transmembrane region" description="Helical" evidence="7">
    <location>
        <begin position="393"/>
        <end position="416"/>
    </location>
</feature>
<feature type="transmembrane region" description="Helical" evidence="7">
    <location>
        <begin position="50"/>
        <end position="70"/>
    </location>
</feature>
<feature type="transmembrane region" description="Helical" evidence="7">
    <location>
        <begin position="163"/>
        <end position="181"/>
    </location>
</feature>
<evidence type="ECO:0000256" key="1">
    <source>
        <dbReference type="ARBA" id="ARBA00004651"/>
    </source>
</evidence>
<dbReference type="Proteomes" id="UP001555342">
    <property type="component" value="Unassembled WGS sequence"/>
</dbReference>
<feature type="domain" description="Major facilitator superfamily (MFS) profile" evidence="8">
    <location>
        <begin position="11"/>
        <end position="454"/>
    </location>
</feature>
<keyword evidence="2" id="KW-0813">Transport</keyword>
<name>A0ABV3NTS3_9ENTR</name>
<reference evidence="9 10" key="1">
    <citation type="submission" date="2024-07" db="EMBL/GenBank/DDBJ databases">
        <authorList>
            <person name="Wang L."/>
        </authorList>
    </citation>
    <scope>NUCLEOTIDE SEQUENCE [LARGE SCALE GENOMIC DNA]</scope>
    <source>
        <strain evidence="9 10">WL359</strain>
    </source>
</reference>
<keyword evidence="5 7" id="KW-1133">Transmembrane helix</keyword>
<keyword evidence="6 7" id="KW-0472">Membrane</keyword>
<dbReference type="InterPro" id="IPR011701">
    <property type="entry name" value="MFS"/>
</dbReference>
<dbReference type="PROSITE" id="PS50850">
    <property type="entry name" value="MFS"/>
    <property type="match status" value="1"/>
</dbReference>
<evidence type="ECO:0000256" key="6">
    <source>
        <dbReference type="ARBA" id="ARBA00023136"/>
    </source>
</evidence>
<gene>
    <name evidence="9" type="primary">mdtD</name>
    <name evidence="9" type="ORF">AB1E22_09515</name>
</gene>
<feature type="transmembrane region" description="Helical" evidence="7">
    <location>
        <begin position="193"/>
        <end position="210"/>
    </location>
</feature>
<dbReference type="NCBIfam" id="NF007799">
    <property type="entry name" value="PRK10504.1"/>
    <property type="match status" value="1"/>
</dbReference>
<evidence type="ECO:0000313" key="9">
    <source>
        <dbReference type="EMBL" id="MEW7312946.1"/>
    </source>
</evidence>
<dbReference type="Gene3D" id="1.20.1720.10">
    <property type="entry name" value="Multidrug resistance protein D"/>
    <property type="match status" value="1"/>
</dbReference>
<dbReference type="PRINTS" id="PR01036">
    <property type="entry name" value="TCRTETB"/>
</dbReference>
<dbReference type="SUPFAM" id="SSF103473">
    <property type="entry name" value="MFS general substrate transporter"/>
    <property type="match status" value="1"/>
</dbReference>
<dbReference type="InterPro" id="IPR004638">
    <property type="entry name" value="EmrB-like"/>
</dbReference>
<feature type="transmembrane region" description="Helical" evidence="7">
    <location>
        <begin position="263"/>
        <end position="286"/>
    </location>
</feature>
<dbReference type="Pfam" id="PF07690">
    <property type="entry name" value="MFS_1"/>
    <property type="match status" value="1"/>
</dbReference>
<dbReference type="NCBIfam" id="TIGR00711">
    <property type="entry name" value="efflux_EmrB"/>
    <property type="match status" value="1"/>
</dbReference>
<protein>
    <submittedName>
        <fullName evidence="9">Multidrug transporter subunit MdtD</fullName>
    </submittedName>
</protein>